<dbReference type="Gramene" id="AET5Gv20616600.5">
    <property type="protein sequence ID" value="AET5Gv20616600.5"/>
    <property type="gene ID" value="AET5Gv20616600"/>
</dbReference>
<reference evidence="2" key="4">
    <citation type="submission" date="2019-03" db="UniProtKB">
        <authorList>
            <consortium name="EnsemblPlants"/>
        </authorList>
    </citation>
    <scope>IDENTIFICATION</scope>
</reference>
<organism evidence="2 3">
    <name type="scientific">Aegilops tauschii subsp. strangulata</name>
    <name type="common">Goatgrass</name>
    <dbReference type="NCBI Taxonomy" id="200361"/>
    <lineage>
        <taxon>Eukaryota</taxon>
        <taxon>Viridiplantae</taxon>
        <taxon>Streptophyta</taxon>
        <taxon>Embryophyta</taxon>
        <taxon>Tracheophyta</taxon>
        <taxon>Spermatophyta</taxon>
        <taxon>Magnoliopsida</taxon>
        <taxon>Liliopsida</taxon>
        <taxon>Poales</taxon>
        <taxon>Poaceae</taxon>
        <taxon>BOP clade</taxon>
        <taxon>Pooideae</taxon>
        <taxon>Triticodae</taxon>
        <taxon>Triticeae</taxon>
        <taxon>Triticinae</taxon>
        <taxon>Aegilops</taxon>
    </lineage>
</organism>
<feature type="compositionally biased region" description="Low complexity" evidence="1">
    <location>
        <begin position="14"/>
        <end position="27"/>
    </location>
</feature>
<reference evidence="3" key="2">
    <citation type="journal article" date="2017" name="Nat. Plants">
        <title>The Aegilops tauschii genome reveals multiple impacts of transposons.</title>
        <authorList>
            <person name="Zhao G."/>
            <person name="Zou C."/>
            <person name="Li K."/>
            <person name="Wang K."/>
            <person name="Li T."/>
            <person name="Gao L."/>
            <person name="Zhang X."/>
            <person name="Wang H."/>
            <person name="Yang Z."/>
            <person name="Liu X."/>
            <person name="Jiang W."/>
            <person name="Mao L."/>
            <person name="Kong X."/>
            <person name="Jiao Y."/>
            <person name="Jia J."/>
        </authorList>
    </citation>
    <scope>NUCLEOTIDE SEQUENCE [LARGE SCALE GENOMIC DNA]</scope>
    <source>
        <strain evidence="3">cv. AL8/78</strain>
    </source>
</reference>
<accession>A0A453L3G3</accession>
<proteinExistence type="predicted"/>
<sequence length="140" mass="14135">MATADVQNPTAALTEEAPAVETPVAAEEAAKTEEVPAPAEAEVEAPAPVEVEATKEEAPGAAETEEAKETEPAAAADRPPRWPASACEARTETEEGLAGSASTAAAVCSYVARPVSQWSGVLLFTRCGVGVLCAGSRDAG</sequence>
<dbReference type="Proteomes" id="UP000015105">
    <property type="component" value="Chromosome 5D"/>
</dbReference>
<reference evidence="3" key="1">
    <citation type="journal article" date="2014" name="Science">
        <title>Ancient hybridizations among the ancestral genomes of bread wheat.</title>
        <authorList>
            <consortium name="International Wheat Genome Sequencing Consortium,"/>
            <person name="Marcussen T."/>
            <person name="Sandve S.R."/>
            <person name="Heier L."/>
            <person name="Spannagl M."/>
            <person name="Pfeifer M."/>
            <person name="Jakobsen K.S."/>
            <person name="Wulff B.B."/>
            <person name="Steuernagel B."/>
            <person name="Mayer K.F."/>
            <person name="Olsen O.A."/>
        </authorList>
    </citation>
    <scope>NUCLEOTIDE SEQUENCE [LARGE SCALE GENOMIC DNA]</scope>
    <source>
        <strain evidence="3">cv. AL8/78</strain>
    </source>
</reference>
<feature type="compositionally biased region" description="Polar residues" evidence="1">
    <location>
        <begin position="1"/>
        <end position="11"/>
    </location>
</feature>
<keyword evidence="3" id="KW-1185">Reference proteome</keyword>
<feature type="compositionally biased region" description="Low complexity" evidence="1">
    <location>
        <begin position="35"/>
        <end position="51"/>
    </location>
</feature>
<name>A0A453L3G3_AEGTS</name>
<dbReference type="EnsemblPlants" id="AET5Gv20616600.5">
    <property type="protein sequence ID" value="AET5Gv20616600.5"/>
    <property type="gene ID" value="AET5Gv20616600"/>
</dbReference>
<evidence type="ECO:0000313" key="2">
    <source>
        <dbReference type="EnsemblPlants" id="AET5Gv20616600.5"/>
    </source>
</evidence>
<reference evidence="2" key="3">
    <citation type="journal article" date="2017" name="Nature">
        <title>Genome sequence of the progenitor of the wheat D genome Aegilops tauschii.</title>
        <authorList>
            <person name="Luo M.C."/>
            <person name="Gu Y.Q."/>
            <person name="Puiu D."/>
            <person name="Wang H."/>
            <person name="Twardziok S.O."/>
            <person name="Deal K.R."/>
            <person name="Huo N."/>
            <person name="Zhu T."/>
            <person name="Wang L."/>
            <person name="Wang Y."/>
            <person name="McGuire P.E."/>
            <person name="Liu S."/>
            <person name="Long H."/>
            <person name="Ramasamy R.K."/>
            <person name="Rodriguez J.C."/>
            <person name="Van S.L."/>
            <person name="Yuan L."/>
            <person name="Wang Z."/>
            <person name="Xia Z."/>
            <person name="Xiao L."/>
            <person name="Anderson O.D."/>
            <person name="Ouyang S."/>
            <person name="Liang Y."/>
            <person name="Zimin A.V."/>
            <person name="Pertea G."/>
            <person name="Qi P."/>
            <person name="Bennetzen J.L."/>
            <person name="Dai X."/>
            <person name="Dawson M.W."/>
            <person name="Muller H.G."/>
            <person name="Kugler K."/>
            <person name="Rivarola-Duarte L."/>
            <person name="Spannagl M."/>
            <person name="Mayer K.F.X."/>
            <person name="Lu F.H."/>
            <person name="Bevan M.W."/>
            <person name="Leroy P."/>
            <person name="Li P."/>
            <person name="You F.M."/>
            <person name="Sun Q."/>
            <person name="Liu Z."/>
            <person name="Lyons E."/>
            <person name="Wicker T."/>
            <person name="Salzberg S.L."/>
            <person name="Devos K.M."/>
            <person name="Dvorak J."/>
        </authorList>
    </citation>
    <scope>NUCLEOTIDE SEQUENCE [LARGE SCALE GENOMIC DNA]</scope>
    <source>
        <strain evidence="2">cv. AL8/78</strain>
    </source>
</reference>
<reference evidence="2" key="5">
    <citation type="journal article" date="2021" name="G3 (Bethesda)">
        <title>Aegilops tauschii genome assembly Aet v5.0 features greater sequence contiguity and improved annotation.</title>
        <authorList>
            <person name="Wang L."/>
            <person name="Zhu T."/>
            <person name="Rodriguez J.C."/>
            <person name="Deal K.R."/>
            <person name="Dubcovsky J."/>
            <person name="McGuire P.E."/>
            <person name="Lux T."/>
            <person name="Spannagl M."/>
            <person name="Mayer K.F.X."/>
            <person name="Baldrich P."/>
            <person name="Meyers B.C."/>
            <person name="Huo N."/>
            <person name="Gu Y.Q."/>
            <person name="Zhou H."/>
            <person name="Devos K.M."/>
            <person name="Bennetzen J.L."/>
            <person name="Unver T."/>
            <person name="Budak H."/>
            <person name="Gulick P.J."/>
            <person name="Galiba G."/>
            <person name="Kalapos B."/>
            <person name="Nelson D.R."/>
            <person name="Li P."/>
            <person name="You F.M."/>
            <person name="Luo M.C."/>
            <person name="Dvorak J."/>
        </authorList>
    </citation>
    <scope>NUCLEOTIDE SEQUENCE [LARGE SCALE GENOMIC DNA]</scope>
    <source>
        <strain evidence="2">cv. AL8/78</strain>
    </source>
</reference>
<evidence type="ECO:0000256" key="1">
    <source>
        <dbReference type="SAM" id="MobiDB-lite"/>
    </source>
</evidence>
<protein>
    <submittedName>
        <fullName evidence="2">Uncharacterized protein</fullName>
    </submittedName>
</protein>
<feature type="region of interest" description="Disordered" evidence="1">
    <location>
        <begin position="1"/>
        <end position="98"/>
    </location>
</feature>
<evidence type="ECO:0000313" key="3">
    <source>
        <dbReference type="Proteomes" id="UP000015105"/>
    </source>
</evidence>
<dbReference type="AlphaFoldDB" id="A0A453L3G3"/>